<dbReference type="AlphaFoldDB" id="A6IJJ2"/>
<dbReference type="EMBL" id="CH473963">
    <property type="protein sequence ID" value="EDL99905.1"/>
    <property type="molecule type" value="Genomic_DNA"/>
</dbReference>
<feature type="non-terminal residue" evidence="1">
    <location>
        <position position="55"/>
    </location>
</feature>
<sequence>MSIGVSEALSLRVEEMRTYESNSSLLLCSKSSSKRAWMSRSHSKVLLENRLLVLL</sequence>
<proteinExistence type="predicted"/>
<evidence type="ECO:0000313" key="1">
    <source>
        <dbReference type="EMBL" id="EDL99905.1"/>
    </source>
</evidence>
<organism evidence="1 2">
    <name type="scientific">Rattus norvegicus</name>
    <name type="common">Rat</name>
    <dbReference type="NCBI Taxonomy" id="10116"/>
    <lineage>
        <taxon>Eukaryota</taxon>
        <taxon>Metazoa</taxon>
        <taxon>Chordata</taxon>
        <taxon>Craniata</taxon>
        <taxon>Vertebrata</taxon>
        <taxon>Euteleostomi</taxon>
        <taxon>Mammalia</taxon>
        <taxon>Eutheria</taxon>
        <taxon>Euarchontoglires</taxon>
        <taxon>Glires</taxon>
        <taxon>Rodentia</taxon>
        <taxon>Myomorpha</taxon>
        <taxon>Muroidea</taxon>
        <taxon>Muridae</taxon>
        <taxon>Murinae</taxon>
        <taxon>Rattus</taxon>
    </lineage>
</organism>
<dbReference type="Proteomes" id="UP000234681">
    <property type="component" value="Chromosome 14"/>
</dbReference>
<evidence type="ECO:0000313" key="2">
    <source>
        <dbReference type="Proteomes" id="UP000234681"/>
    </source>
</evidence>
<reference evidence="2" key="1">
    <citation type="submission" date="2005-09" db="EMBL/GenBank/DDBJ databases">
        <authorList>
            <person name="Mural R.J."/>
            <person name="Li P.W."/>
            <person name="Adams M.D."/>
            <person name="Amanatides P.G."/>
            <person name="Baden-Tillson H."/>
            <person name="Barnstead M."/>
            <person name="Chin S.H."/>
            <person name="Dew I."/>
            <person name="Evans C.A."/>
            <person name="Ferriera S."/>
            <person name="Flanigan M."/>
            <person name="Fosler C."/>
            <person name="Glodek A."/>
            <person name="Gu Z."/>
            <person name="Holt R.A."/>
            <person name="Jennings D."/>
            <person name="Kraft C.L."/>
            <person name="Lu F."/>
            <person name="Nguyen T."/>
            <person name="Nusskern D.R."/>
            <person name="Pfannkoch C.M."/>
            <person name="Sitter C."/>
            <person name="Sutton G.G."/>
            <person name="Venter J.C."/>
            <person name="Wang Z."/>
            <person name="Woodage T."/>
            <person name="Zheng X.H."/>
            <person name="Zhong F."/>
        </authorList>
    </citation>
    <scope>NUCLEOTIDE SEQUENCE [LARGE SCALE GENOMIC DNA]</scope>
    <source>
        <strain>BN</strain>
        <strain evidence="2">Sprague-Dawley</strain>
    </source>
</reference>
<name>A6IJJ2_RAT</name>
<accession>A6IJJ2</accession>
<gene>
    <name evidence="1" type="ORF">rCG_35936</name>
</gene>
<protein>
    <submittedName>
        <fullName evidence="1">RCG35936</fullName>
    </submittedName>
</protein>